<accession>A0A4Z0PMX3</accession>
<dbReference type="AlphaFoldDB" id="A0A4Z0PMX3"/>
<name>A0A4Z0PMX3_9BACT</name>
<reference evidence="1 2" key="1">
    <citation type="submission" date="2019-04" db="EMBL/GenBank/DDBJ databases">
        <authorList>
            <person name="Feng G."/>
            <person name="Zhang J."/>
            <person name="Zhu H."/>
        </authorList>
    </citation>
    <scope>NUCLEOTIDE SEQUENCE [LARGE SCALE GENOMIC DNA]</scope>
    <source>
        <strain evidence="1 2">JCM 17223</strain>
    </source>
</reference>
<evidence type="ECO:0008006" key="3">
    <source>
        <dbReference type="Google" id="ProtNLM"/>
    </source>
</evidence>
<keyword evidence="2" id="KW-1185">Reference proteome</keyword>
<dbReference type="EMBL" id="SRLD01000011">
    <property type="protein sequence ID" value="TGE17369.1"/>
    <property type="molecule type" value="Genomic_DNA"/>
</dbReference>
<comment type="caution">
    <text evidence="1">The sequence shown here is derived from an EMBL/GenBank/DDBJ whole genome shotgun (WGS) entry which is preliminary data.</text>
</comment>
<dbReference type="RefSeq" id="WP_135497071.1">
    <property type="nucleotide sequence ID" value="NZ_SRLD01000011.1"/>
</dbReference>
<gene>
    <name evidence="1" type="ORF">E5J99_07330</name>
</gene>
<evidence type="ECO:0000313" key="1">
    <source>
        <dbReference type="EMBL" id="TGE17369.1"/>
    </source>
</evidence>
<organism evidence="1 2">
    <name type="scientific">Hymenobacter elongatus</name>
    <dbReference type="NCBI Taxonomy" id="877208"/>
    <lineage>
        <taxon>Bacteria</taxon>
        <taxon>Pseudomonadati</taxon>
        <taxon>Bacteroidota</taxon>
        <taxon>Cytophagia</taxon>
        <taxon>Cytophagales</taxon>
        <taxon>Hymenobacteraceae</taxon>
        <taxon>Hymenobacter</taxon>
    </lineage>
</organism>
<sequence length="135" mass="15319">MVPTRFYFSNAVGSVDFVPHSYVYLHWSGEPLTSGEFRALYSHVRNLLERYKLKAILADHQAMPTAPDEADREWLLEQWLPETIAVTALARYAALPTPDPARRLHTEIVLNGLCRHLEVAVFEDLDQASAWLTAA</sequence>
<proteinExistence type="predicted"/>
<dbReference type="Proteomes" id="UP000297739">
    <property type="component" value="Unassembled WGS sequence"/>
</dbReference>
<evidence type="ECO:0000313" key="2">
    <source>
        <dbReference type="Proteomes" id="UP000297739"/>
    </source>
</evidence>
<protein>
    <recommendedName>
        <fullName evidence="3">STAS/SEC14 domain-containing protein</fullName>
    </recommendedName>
</protein>
<dbReference type="OrthoDB" id="881792at2"/>